<keyword evidence="1" id="KW-0472">Membrane</keyword>
<dbReference type="EMBL" id="JADIMC010000047">
    <property type="protein sequence ID" value="MBO8476149.1"/>
    <property type="molecule type" value="Genomic_DNA"/>
</dbReference>
<evidence type="ECO:0000313" key="2">
    <source>
        <dbReference type="EMBL" id="MBO8476149.1"/>
    </source>
</evidence>
<keyword evidence="1" id="KW-1133">Transmembrane helix</keyword>
<dbReference type="Proteomes" id="UP000823598">
    <property type="component" value="Unassembled WGS sequence"/>
</dbReference>
<comment type="caution">
    <text evidence="2">The sequence shown here is derived from an EMBL/GenBank/DDBJ whole genome shotgun (WGS) entry which is preliminary data.</text>
</comment>
<dbReference type="AlphaFoldDB" id="A0A9D9NJG7"/>
<organism evidence="2 3">
    <name type="scientific">Candidatus Limisoma faecipullorum</name>
    <dbReference type="NCBI Taxonomy" id="2840854"/>
    <lineage>
        <taxon>Bacteria</taxon>
        <taxon>Pseudomonadati</taxon>
        <taxon>Bacteroidota</taxon>
        <taxon>Bacteroidia</taxon>
        <taxon>Bacteroidales</taxon>
        <taxon>Candidatus Limisoma</taxon>
    </lineage>
</organism>
<reference evidence="2" key="1">
    <citation type="submission" date="2020-10" db="EMBL/GenBank/DDBJ databases">
        <authorList>
            <person name="Gilroy R."/>
        </authorList>
    </citation>
    <scope>NUCLEOTIDE SEQUENCE</scope>
    <source>
        <strain evidence="2">6919</strain>
    </source>
</reference>
<accession>A0A9D9NJG7</accession>
<evidence type="ECO:0000313" key="3">
    <source>
        <dbReference type="Proteomes" id="UP000823598"/>
    </source>
</evidence>
<gene>
    <name evidence="2" type="ORF">IAB88_04060</name>
</gene>
<name>A0A9D9NJG7_9BACT</name>
<evidence type="ECO:0000256" key="1">
    <source>
        <dbReference type="SAM" id="Phobius"/>
    </source>
</evidence>
<keyword evidence="1" id="KW-0812">Transmembrane</keyword>
<reference evidence="2" key="2">
    <citation type="journal article" date="2021" name="PeerJ">
        <title>Extensive microbial diversity within the chicken gut microbiome revealed by metagenomics and culture.</title>
        <authorList>
            <person name="Gilroy R."/>
            <person name="Ravi A."/>
            <person name="Getino M."/>
            <person name="Pursley I."/>
            <person name="Horton D.L."/>
            <person name="Alikhan N.F."/>
            <person name="Baker D."/>
            <person name="Gharbi K."/>
            <person name="Hall N."/>
            <person name="Watson M."/>
            <person name="Adriaenssens E.M."/>
            <person name="Foster-Nyarko E."/>
            <person name="Jarju S."/>
            <person name="Secka A."/>
            <person name="Antonio M."/>
            <person name="Oren A."/>
            <person name="Chaudhuri R.R."/>
            <person name="La Ragione R."/>
            <person name="Hildebrand F."/>
            <person name="Pallen M.J."/>
        </authorList>
    </citation>
    <scope>NUCLEOTIDE SEQUENCE</scope>
    <source>
        <strain evidence="2">6919</strain>
    </source>
</reference>
<feature type="transmembrane region" description="Helical" evidence="1">
    <location>
        <begin position="7"/>
        <end position="25"/>
    </location>
</feature>
<sequence length="58" mass="6795">MRILFGILMVFIYLGMGGLMLINFFNWSEPALYYPIGGLLVVYGIYRGYRQYKGLDYN</sequence>
<feature type="transmembrane region" description="Helical" evidence="1">
    <location>
        <begin position="31"/>
        <end position="49"/>
    </location>
</feature>
<protein>
    <submittedName>
        <fullName evidence="2">Uncharacterized protein</fullName>
    </submittedName>
</protein>
<proteinExistence type="predicted"/>